<evidence type="ECO:0000256" key="7">
    <source>
        <dbReference type="ARBA" id="ARBA00023136"/>
    </source>
</evidence>
<keyword evidence="2" id="KW-1003">Cell membrane</keyword>
<evidence type="ECO:0000313" key="13">
    <source>
        <dbReference type="Proteomes" id="UP001200145"/>
    </source>
</evidence>
<dbReference type="InterPro" id="IPR032807">
    <property type="entry name" value="GNVR"/>
</dbReference>
<dbReference type="PANTHER" id="PTHR32309:SF13">
    <property type="entry name" value="FERRIC ENTEROBACTIN TRANSPORT PROTEIN FEPE"/>
    <property type="match status" value="1"/>
</dbReference>
<dbReference type="EMBL" id="JAKEVY010000002">
    <property type="protein sequence ID" value="MCF1714967.1"/>
    <property type="molecule type" value="Genomic_DNA"/>
</dbReference>
<evidence type="ECO:0000256" key="3">
    <source>
        <dbReference type="ARBA" id="ARBA00022692"/>
    </source>
</evidence>
<reference evidence="12 13" key="1">
    <citation type="submission" date="2022-01" db="EMBL/GenBank/DDBJ databases">
        <title>Flavihumibacter sp. nov., isolated from sediment of a river.</title>
        <authorList>
            <person name="Liu H."/>
        </authorList>
    </citation>
    <scope>NUCLEOTIDE SEQUENCE [LARGE SCALE GENOMIC DNA]</scope>
    <source>
        <strain evidence="12 13">RY-1</strain>
    </source>
</reference>
<evidence type="ECO:0000259" key="10">
    <source>
        <dbReference type="Pfam" id="PF02706"/>
    </source>
</evidence>
<dbReference type="Pfam" id="PF13807">
    <property type="entry name" value="GNVR"/>
    <property type="match status" value="1"/>
</dbReference>
<dbReference type="RefSeq" id="WP_234865918.1">
    <property type="nucleotide sequence ID" value="NZ_JAKEVY010000002.1"/>
</dbReference>
<dbReference type="InterPro" id="IPR027417">
    <property type="entry name" value="P-loop_NTPase"/>
</dbReference>
<gene>
    <name evidence="12" type="ORF">L0U88_10050</name>
</gene>
<keyword evidence="6 9" id="KW-1133">Transmembrane helix</keyword>
<keyword evidence="8" id="KW-0175">Coiled coil</keyword>
<dbReference type="InterPro" id="IPR050445">
    <property type="entry name" value="Bact_polysacc_biosynth/exp"/>
</dbReference>
<dbReference type="PANTHER" id="PTHR32309">
    <property type="entry name" value="TYROSINE-PROTEIN KINASE"/>
    <property type="match status" value="1"/>
</dbReference>
<evidence type="ECO:0000256" key="5">
    <source>
        <dbReference type="ARBA" id="ARBA00022840"/>
    </source>
</evidence>
<evidence type="ECO:0000256" key="6">
    <source>
        <dbReference type="ARBA" id="ARBA00022989"/>
    </source>
</evidence>
<feature type="coiled-coil region" evidence="8">
    <location>
        <begin position="305"/>
        <end position="363"/>
    </location>
</feature>
<evidence type="ECO:0000256" key="2">
    <source>
        <dbReference type="ARBA" id="ARBA00022475"/>
    </source>
</evidence>
<evidence type="ECO:0000256" key="8">
    <source>
        <dbReference type="SAM" id="Coils"/>
    </source>
</evidence>
<feature type="transmembrane region" description="Helical" evidence="9">
    <location>
        <begin position="20"/>
        <end position="39"/>
    </location>
</feature>
<dbReference type="Pfam" id="PF02706">
    <property type="entry name" value="Wzz"/>
    <property type="match status" value="1"/>
</dbReference>
<proteinExistence type="predicted"/>
<protein>
    <submittedName>
        <fullName evidence="12">Wzz/FepE/Etk N-terminal domain-containing protein</fullName>
    </submittedName>
</protein>
<accession>A0ABS9BIP8</accession>
<keyword evidence="7 9" id="KW-0472">Membrane</keyword>
<feature type="domain" description="Tyrosine-protein kinase G-rich" evidence="11">
    <location>
        <begin position="421"/>
        <end position="500"/>
    </location>
</feature>
<keyword evidence="4" id="KW-0547">Nucleotide-binding</keyword>
<dbReference type="SUPFAM" id="SSF52540">
    <property type="entry name" value="P-loop containing nucleoside triphosphate hydrolases"/>
    <property type="match status" value="1"/>
</dbReference>
<sequence>MYENEEGFGIKANLIKFLRNWPVFLISLLITLSGGFLFLKLVPKQYQTTAAILIKDQKKGTEDAQMVQSLNQLAANKIVENEIEVLRSKELLLSVINELKLYTTIEATEYFIGREIYEKPPFLVEVRSPDSIQKCDPVNITSTGGDDSFTIGTSTYKLNEWIKSSCGVFRITHIDRSKIQQGKEYRIRFKHPKLVAEELSKELGIYTANKLASVINLSLHDASPKKAEDILNQLLKEYNSIAFKEKNQLANNTLEIVNERLAIASKDLDSIELSLQSYKSQAGAMDVSSQSKLLLENITDNDQKVADLQRKLRSLRSLQADLNNSNGQLMQAPSAIDVDDKLLVDLIKQLYELEIKYESLQKTTAQNSPIMIAIQDNINKLRPVISNNIANQIRSLEQNERSLLAANSRYSSNLNVMPVKEREIVEISREQSKKTDLYNYLLQKKEEAELSISSAVPDNRIIDSAVSTVKPVKPKSILVMGAALAAGLLIAASIVLLKEAVKSTLSEPAQVEHVTGKPVIAEIVHHKGPEQLVAQTGARTEIAEQFRHLRSSLPYLGVQASNNRLLVTSSIAREGKSFISLNLAASVAATGKKVALVEFDLIHPTITKKLELQFDKGITDYLLNNEPLENLSMSVPEHANLYVVPAGQPIEMSSDLLNHKKIEALIQHLGNAFDLVVIDSAPIGLISDAFSLSSFCSATLFVVRKDVTPLKLVKKLQREGILNRLNNVSVVYNGSRTRNVYLKDYYAEYRKEK</sequence>
<dbReference type="InterPro" id="IPR005702">
    <property type="entry name" value="Wzc-like_C"/>
</dbReference>
<evidence type="ECO:0000256" key="9">
    <source>
        <dbReference type="SAM" id="Phobius"/>
    </source>
</evidence>
<comment type="caution">
    <text evidence="12">The sequence shown here is derived from an EMBL/GenBank/DDBJ whole genome shotgun (WGS) entry which is preliminary data.</text>
</comment>
<feature type="domain" description="Polysaccharide chain length determinant N-terminal" evidence="10">
    <location>
        <begin position="18"/>
        <end position="99"/>
    </location>
</feature>
<dbReference type="Proteomes" id="UP001200145">
    <property type="component" value="Unassembled WGS sequence"/>
</dbReference>
<evidence type="ECO:0000256" key="4">
    <source>
        <dbReference type="ARBA" id="ARBA00022741"/>
    </source>
</evidence>
<keyword evidence="13" id="KW-1185">Reference proteome</keyword>
<keyword evidence="5" id="KW-0067">ATP-binding</keyword>
<dbReference type="InterPro" id="IPR003856">
    <property type="entry name" value="LPS_length_determ_N"/>
</dbReference>
<organism evidence="12 13">
    <name type="scientific">Flavihumibacter fluminis</name>
    <dbReference type="NCBI Taxonomy" id="2909236"/>
    <lineage>
        <taxon>Bacteria</taxon>
        <taxon>Pseudomonadati</taxon>
        <taxon>Bacteroidota</taxon>
        <taxon>Chitinophagia</taxon>
        <taxon>Chitinophagales</taxon>
        <taxon>Chitinophagaceae</taxon>
        <taxon>Flavihumibacter</taxon>
    </lineage>
</organism>
<name>A0ABS9BIP8_9BACT</name>
<evidence type="ECO:0000313" key="12">
    <source>
        <dbReference type="EMBL" id="MCF1714967.1"/>
    </source>
</evidence>
<keyword evidence="3 9" id="KW-0812">Transmembrane</keyword>
<evidence type="ECO:0000256" key="1">
    <source>
        <dbReference type="ARBA" id="ARBA00004651"/>
    </source>
</evidence>
<dbReference type="Gene3D" id="3.40.50.300">
    <property type="entry name" value="P-loop containing nucleotide triphosphate hydrolases"/>
    <property type="match status" value="1"/>
</dbReference>
<comment type="subcellular location">
    <subcellularLocation>
        <location evidence="1">Cell membrane</location>
        <topology evidence="1">Multi-pass membrane protein</topology>
    </subcellularLocation>
</comment>
<evidence type="ECO:0000259" key="11">
    <source>
        <dbReference type="Pfam" id="PF13807"/>
    </source>
</evidence>
<dbReference type="CDD" id="cd05387">
    <property type="entry name" value="BY-kinase"/>
    <property type="match status" value="1"/>
</dbReference>